<evidence type="ECO:0000313" key="2">
    <source>
        <dbReference type="EMBL" id="MCC4307379.1"/>
    </source>
</evidence>
<evidence type="ECO:0000313" key="3">
    <source>
        <dbReference type="Proteomes" id="UP001108027"/>
    </source>
</evidence>
<feature type="region of interest" description="Disordered" evidence="1">
    <location>
        <begin position="39"/>
        <end position="58"/>
    </location>
</feature>
<reference evidence="2" key="1">
    <citation type="submission" date="2021-10" db="EMBL/GenBank/DDBJ databases">
        <title>The diversity and Nitrogen Metabolism of Culturable Nitrate-Utilizing Bacteria Within the Oxygen Minimum Zone of the Changjiang (Yangtze River)Estuary.</title>
        <authorList>
            <person name="Zhang D."/>
            <person name="Zheng J."/>
            <person name="Liu S."/>
            <person name="He W."/>
        </authorList>
    </citation>
    <scope>NUCLEOTIDE SEQUENCE</scope>
    <source>
        <strain evidence="2">FXH-223</strain>
    </source>
</reference>
<comment type="caution">
    <text evidence="2">The sequence shown here is derived from an EMBL/GenBank/DDBJ whole genome shotgun (WGS) entry which is preliminary data.</text>
</comment>
<name>A0A9Q3YL27_9GAMM</name>
<dbReference type="RefSeq" id="WP_228232640.1">
    <property type="nucleotide sequence ID" value="NZ_JAJGNA010000002.1"/>
</dbReference>
<gene>
    <name evidence="2" type="ORF">LL252_02250</name>
</gene>
<evidence type="ECO:0000256" key="1">
    <source>
        <dbReference type="SAM" id="MobiDB-lite"/>
    </source>
</evidence>
<proteinExistence type="predicted"/>
<sequence>MMRYGLLSITGVAISLAVLFQFPLKNNEEVTHEALDKDDSYVHPLPSKPEGEVDFSRAEAGERNPLEAAASEPKSEKEMRALGLLLRDGGIEQVVQALEEGGLDLGRMDEASKRKATGIIVAKTTPEQLARLMGKGLLPLERQAISDAVSPSLRKRDSGDIDQSAIIKKMGMIASASGASLTNTETWFNGETRNAFDKAVIYGMDEVLVYLGQAGVRPALGEALWPQFLSSRYASGAAAKVLLDYGYTPSAENLSIARTPSFQESHPEIYGILKPYL</sequence>
<dbReference type="EMBL" id="JAJGNA010000002">
    <property type="protein sequence ID" value="MCC4307379.1"/>
    <property type="molecule type" value="Genomic_DNA"/>
</dbReference>
<keyword evidence="3" id="KW-1185">Reference proteome</keyword>
<dbReference type="Proteomes" id="UP001108027">
    <property type="component" value="Unassembled WGS sequence"/>
</dbReference>
<protein>
    <submittedName>
        <fullName evidence="2">Uncharacterized protein</fullName>
    </submittedName>
</protein>
<feature type="compositionally biased region" description="Basic and acidic residues" evidence="1">
    <location>
        <begin position="49"/>
        <end position="58"/>
    </location>
</feature>
<dbReference type="AlphaFoldDB" id="A0A9Q3YL27"/>
<accession>A0A9Q3YL27</accession>
<organism evidence="2 3">
    <name type="scientific">Alloalcanivorax marinus</name>
    <dbReference type="NCBI Taxonomy" id="1177169"/>
    <lineage>
        <taxon>Bacteria</taxon>
        <taxon>Pseudomonadati</taxon>
        <taxon>Pseudomonadota</taxon>
        <taxon>Gammaproteobacteria</taxon>
        <taxon>Oceanospirillales</taxon>
        <taxon>Alcanivoracaceae</taxon>
        <taxon>Alloalcanivorax</taxon>
    </lineage>
</organism>